<comment type="caution">
    <text evidence="1">The sequence shown here is derived from an EMBL/GenBank/DDBJ whole genome shotgun (WGS) entry which is preliminary data.</text>
</comment>
<organism evidence="1 2">
    <name type="scientific">Ladona fulva</name>
    <name type="common">Scarce chaser dragonfly</name>
    <name type="synonym">Libellula fulva</name>
    <dbReference type="NCBI Taxonomy" id="123851"/>
    <lineage>
        <taxon>Eukaryota</taxon>
        <taxon>Metazoa</taxon>
        <taxon>Ecdysozoa</taxon>
        <taxon>Arthropoda</taxon>
        <taxon>Hexapoda</taxon>
        <taxon>Insecta</taxon>
        <taxon>Pterygota</taxon>
        <taxon>Palaeoptera</taxon>
        <taxon>Odonata</taxon>
        <taxon>Epiprocta</taxon>
        <taxon>Anisoptera</taxon>
        <taxon>Libelluloidea</taxon>
        <taxon>Libellulidae</taxon>
        <taxon>Ladona</taxon>
    </lineage>
</organism>
<proteinExistence type="predicted"/>
<sequence>MASGRSFNAPFVCIGVWLGDNREEAHVHPTTLFLPPIPPSPAVSQSTLLYPGERLASFRCILSSPPCLNCRAILSNEMGLLFSTAVGCLLLVNVANKSSS</sequence>
<evidence type="ECO:0000313" key="2">
    <source>
        <dbReference type="Proteomes" id="UP000792457"/>
    </source>
</evidence>
<reference evidence="1" key="2">
    <citation type="submission" date="2017-10" db="EMBL/GenBank/DDBJ databases">
        <title>Ladona fulva Genome sequencing and assembly.</title>
        <authorList>
            <person name="Murali S."/>
            <person name="Richards S."/>
            <person name="Bandaranaike D."/>
            <person name="Bellair M."/>
            <person name="Blankenburg K."/>
            <person name="Chao H."/>
            <person name="Dinh H."/>
            <person name="Doddapaneni H."/>
            <person name="Dugan-Rocha S."/>
            <person name="Elkadiri S."/>
            <person name="Gnanaolivu R."/>
            <person name="Hernandez B."/>
            <person name="Skinner E."/>
            <person name="Javaid M."/>
            <person name="Lee S."/>
            <person name="Li M."/>
            <person name="Ming W."/>
            <person name="Munidasa M."/>
            <person name="Muniz J."/>
            <person name="Nguyen L."/>
            <person name="Hughes D."/>
            <person name="Osuji N."/>
            <person name="Pu L.-L."/>
            <person name="Puazo M."/>
            <person name="Qu C."/>
            <person name="Quiroz J."/>
            <person name="Raj R."/>
            <person name="Weissenberger G."/>
            <person name="Xin Y."/>
            <person name="Zou X."/>
            <person name="Han Y."/>
            <person name="Worley K."/>
            <person name="Muzny D."/>
            <person name="Gibbs R."/>
        </authorList>
    </citation>
    <scope>NUCLEOTIDE SEQUENCE</scope>
    <source>
        <strain evidence="1">Sampled in the wild</strain>
    </source>
</reference>
<gene>
    <name evidence="1" type="ORF">J437_LFUL005002</name>
</gene>
<accession>A0A8K0JUB8</accession>
<protein>
    <submittedName>
        <fullName evidence="1">Uncharacterized protein</fullName>
    </submittedName>
</protein>
<keyword evidence="2" id="KW-1185">Reference proteome</keyword>
<name>A0A8K0JUB8_LADFU</name>
<reference evidence="1" key="1">
    <citation type="submission" date="2013-04" db="EMBL/GenBank/DDBJ databases">
        <authorList>
            <person name="Qu J."/>
            <person name="Murali S.C."/>
            <person name="Bandaranaike D."/>
            <person name="Bellair M."/>
            <person name="Blankenburg K."/>
            <person name="Chao H."/>
            <person name="Dinh H."/>
            <person name="Doddapaneni H."/>
            <person name="Downs B."/>
            <person name="Dugan-Rocha S."/>
            <person name="Elkadiri S."/>
            <person name="Gnanaolivu R.D."/>
            <person name="Hernandez B."/>
            <person name="Javaid M."/>
            <person name="Jayaseelan J.C."/>
            <person name="Lee S."/>
            <person name="Li M."/>
            <person name="Ming W."/>
            <person name="Munidasa M."/>
            <person name="Muniz J."/>
            <person name="Nguyen L."/>
            <person name="Ongeri F."/>
            <person name="Osuji N."/>
            <person name="Pu L.-L."/>
            <person name="Puazo M."/>
            <person name="Qu C."/>
            <person name="Quiroz J."/>
            <person name="Raj R."/>
            <person name="Weissenberger G."/>
            <person name="Xin Y."/>
            <person name="Zou X."/>
            <person name="Han Y."/>
            <person name="Richards S."/>
            <person name="Worley K."/>
            <person name="Muzny D."/>
            <person name="Gibbs R."/>
        </authorList>
    </citation>
    <scope>NUCLEOTIDE SEQUENCE</scope>
    <source>
        <strain evidence="1">Sampled in the wild</strain>
    </source>
</reference>
<dbReference type="AlphaFoldDB" id="A0A8K0JUB8"/>
<evidence type="ECO:0000313" key="1">
    <source>
        <dbReference type="EMBL" id="KAG8222796.1"/>
    </source>
</evidence>
<dbReference type="Proteomes" id="UP000792457">
    <property type="component" value="Unassembled WGS sequence"/>
</dbReference>
<dbReference type="EMBL" id="KZ308144">
    <property type="protein sequence ID" value="KAG8222796.1"/>
    <property type="molecule type" value="Genomic_DNA"/>
</dbReference>